<dbReference type="EMBL" id="LZYZ01000002">
    <property type="protein sequence ID" value="OOM14516.1"/>
    <property type="molecule type" value="Genomic_DNA"/>
</dbReference>
<dbReference type="Gene3D" id="3.40.630.30">
    <property type="match status" value="1"/>
</dbReference>
<dbReference type="Pfam" id="PF14542">
    <property type="entry name" value="Acetyltransf_CG"/>
    <property type="match status" value="1"/>
</dbReference>
<feature type="domain" description="N-acetyltransferase" evidence="2">
    <location>
        <begin position="3"/>
        <end position="91"/>
    </location>
</feature>
<dbReference type="InterPro" id="IPR016181">
    <property type="entry name" value="Acyl_CoA_acyltransferase"/>
</dbReference>
<dbReference type="CDD" id="cd04301">
    <property type="entry name" value="NAT_SF"/>
    <property type="match status" value="1"/>
</dbReference>
<accession>A0A1S8NDH0</accession>
<gene>
    <name evidence="3" type="ORF">CLOSAC_13960</name>
</gene>
<name>A0A1S8NDH0_CLOSA</name>
<dbReference type="InterPro" id="IPR031165">
    <property type="entry name" value="GNAT_YJDJ"/>
</dbReference>
<evidence type="ECO:0000313" key="4">
    <source>
        <dbReference type="Proteomes" id="UP000191154"/>
    </source>
</evidence>
<reference evidence="3 4" key="1">
    <citation type="submission" date="2016-05" db="EMBL/GenBank/DDBJ databases">
        <title>Microbial solvent formation.</title>
        <authorList>
            <person name="Poehlein A."/>
            <person name="Montoya Solano J.D."/>
            <person name="Flitsch S."/>
            <person name="Krabben P."/>
            <person name="Duerre P."/>
            <person name="Daniel R."/>
        </authorList>
    </citation>
    <scope>NUCLEOTIDE SEQUENCE [LARGE SCALE GENOMIC DNA]</scope>
    <source>
        <strain evidence="3 4">L1-8</strain>
    </source>
</reference>
<dbReference type="GO" id="GO:0016747">
    <property type="term" value="F:acyltransferase activity, transferring groups other than amino-acyl groups"/>
    <property type="evidence" value="ECO:0007669"/>
    <property type="project" value="InterPro"/>
</dbReference>
<dbReference type="InterPro" id="IPR045057">
    <property type="entry name" value="Gcn5-rel_NAT"/>
</dbReference>
<protein>
    <submittedName>
        <fullName evidence="3">Acetyltransferase (GNAT) family protein</fullName>
    </submittedName>
</protein>
<evidence type="ECO:0000313" key="3">
    <source>
        <dbReference type="EMBL" id="OOM14516.1"/>
    </source>
</evidence>
<proteinExistence type="predicted"/>
<dbReference type="PANTHER" id="PTHR31435">
    <property type="entry name" value="PROTEIN NATD1"/>
    <property type="match status" value="1"/>
</dbReference>
<dbReference type="RefSeq" id="WP_077864770.1">
    <property type="nucleotide sequence ID" value="NZ_LZYZ01000002.1"/>
</dbReference>
<keyword evidence="3" id="KW-0808">Transferase</keyword>
<dbReference type="PANTHER" id="PTHR31435:SF10">
    <property type="entry name" value="BSR4717 PROTEIN"/>
    <property type="match status" value="1"/>
</dbReference>
<dbReference type="STRING" id="169679.CSACC_19340"/>
<organism evidence="3 4">
    <name type="scientific">Clostridium saccharobutylicum</name>
    <dbReference type="NCBI Taxonomy" id="169679"/>
    <lineage>
        <taxon>Bacteria</taxon>
        <taxon>Bacillati</taxon>
        <taxon>Bacillota</taxon>
        <taxon>Clostridia</taxon>
        <taxon>Eubacteriales</taxon>
        <taxon>Clostridiaceae</taxon>
        <taxon>Clostridium</taxon>
    </lineage>
</organism>
<dbReference type="SUPFAM" id="SSF55729">
    <property type="entry name" value="Acyl-CoA N-acyltransferases (Nat)"/>
    <property type="match status" value="1"/>
</dbReference>
<comment type="caution">
    <text evidence="3">The sequence shown here is derived from an EMBL/GenBank/DDBJ whole genome shotgun (WGS) entry which is preliminary data.</text>
</comment>
<dbReference type="AlphaFoldDB" id="A0A1S8NDH0"/>
<sequence>MNEIKKDKNKFYIGENSANPIAEITFIPTDDNKLIVNHTYVSDSLRGQGIAMQLVEKVIEYARAENKKIVPACSYVDKVMTNKDEYKDILE</sequence>
<evidence type="ECO:0000259" key="1">
    <source>
        <dbReference type="PROSITE" id="PS51186"/>
    </source>
</evidence>
<dbReference type="Proteomes" id="UP000191154">
    <property type="component" value="Unassembled WGS sequence"/>
</dbReference>
<dbReference type="InterPro" id="IPR000182">
    <property type="entry name" value="GNAT_dom"/>
</dbReference>
<feature type="domain" description="N-acetyltransferase" evidence="1">
    <location>
        <begin position="1"/>
        <end position="91"/>
    </location>
</feature>
<evidence type="ECO:0000259" key="2">
    <source>
        <dbReference type="PROSITE" id="PS51729"/>
    </source>
</evidence>
<dbReference type="PROSITE" id="PS51729">
    <property type="entry name" value="GNAT_YJDJ"/>
    <property type="match status" value="1"/>
</dbReference>
<dbReference type="PROSITE" id="PS51186">
    <property type="entry name" value="GNAT"/>
    <property type="match status" value="1"/>
</dbReference>